<accession>A0AAD4PAS5</accession>
<feature type="domain" description="KIB1-4 beta-propeller" evidence="2">
    <location>
        <begin position="66"/>
        <end position="344"/>
    </location>
</feature>
<dbReference type="InterPro" id="IPR001810">
    <property type="entry name" value="F-box_dom"/>
</dbReference>
<evidence type="ECO:0008006" key="5">
    <source>
        <dbReference type="Google" id="ProtNLM"/>
    </source>
</evidence>
<sequence length="374" mass="42527">MADWSKLPYDIIHKVTTCLTVIEDFLSFSAVCCSWRSVYLAKQWHPGPQVPVLMFCDDENSSIRSFLSLYRCKVTNSELPEAHGRRCWDSSSGWLVTIGSDLEIRLLNPFTHVSFDLPPKSTLQIRFGDFLGWCDIIERAFVFRNPCTSNADEDLVVMIIYGAMKQLAFCRPGYKSWRCIKEADHSHAHAHAEFIDVTCVKDQIFAVSLMGSLVLVDIDTLVVTSISRHNPPRDVALSLLTGGWGRLSLVKSSGDLWMVYQNQQGNRRVESTAFLVYRFDLDEKQWIRLSNLGSHTIFVSDHSCIAVCAGRYMNCESNCIYFVASKKEKGWPKRVANANVGVYSLRSEVSRHLCTGPNIQKYFSFPLWVMPTLH</sequence>
<dbReference type="EMBL" id="SDAM02000068">
    <property type="protein sequence ID" value="KAH6832556.1"/>
    <property type="molecule type" value="Genomic_DNA"/>
</dbReference>
<dbReference type="InterPro" id="IPR050942">
    <property type="entry name" value="F-box_BR-signaling"/>
</dbReference>
<evidence type="ECO:0000313" key="4">
    <source>
        <dbReference type="Proteomes" id="UP001190926"/>
    </source>
</evidence>
<evidence type="ECO:0000259" key="1">
    <source>
        <dbReference type="Pfam" id="PF00646"/>
    </source>
</evidence>
<dbReference type="Pfam" id="PF00646">
    <property type="entry name" value="F-box"/>
    <property type="match status" value="1"/>
</dbReference>
<name>A0AAD4PAS5_PERFH</name>
<dbReference type="AlphaFoldDB" id="A0AAD4PAS5"/>
<comment type="caution">
    <text evidence="3">The sequence shown here is derived from an EMBL/GenBank/DDBJ whole genome shotgun (WGS) entry which is preliminary data.</text>
</comment>
<reference evidence="3 4" key="1">
    <citation type="journal article" date="2021" name="Nat. Commun.">
        <title>Incipient diploidization of the medicinal plant Perilla within 10,000 years.</title>
        <authorList>
            <person name="Zhang Y."/>
            <person name="Shen Q."/>
            <person name="Leng L."/>
            <person name="Zhang D."/>
            <person name="Chen S."/>
            <person name="Shi Y."/>
            <person name="Ning Z."/>
            <person name="Chen S."/>
        </authorList>
    </citation>
    <scope>NUCLEOTIDE SEQUENCE [LARGE SCALE GENOMIC DNA]</scope>
    <source>
        <strain evidence="4">cv. PC099</strain>
    </source>
</reference>
<organism evidence="3 4">
    <name type="scientific">Perilla frutescens var. hirtella</name>
    <name type="common">Perilla citriodora</name>
    <name type="synonym">Perilla setoyensis</name>
    <dbReference type="NCBI Taxonomy" id="608512"/>
    <lineage>
        <taxon>Eukaryota</taxon>
        <taxon>Viridiplantae</taxon>
        <taxon>Streptophyta</taxon>
        <taxon>Embryophyta</taxon>
        <taxon>Tracheophyta</taxon>
        <taxon>Spermatophyta</taxon>
        <taxon>Magnoliopsida</taxon>
        <taxon>eudicotyledons</taxon>
        <taxon>Gunneridae</taxon>
        <taxon>Pentapetalae</taxon>
        <taxon>asterids</taxon>
        <taxon>lamiids</taxon>
        <taxon>Lamiales</taxon>
        <taxon>Lamiaceae</taxon>
        <taxon>Nepetoideae</taxon>
        <taxon>Elsholtzieae</taxon>
        <taxon>Perilla</taxon>
    </lineage>
</organism>
<keyword evidence="4" id="KW-1185">Reference proteome</keyword>
<feature type="domain" description="F-box" evidence="1">
    <location>
        <begin position="4"/>
        <end position="37"/>
    </location>
</feature>
<dbReference type="Proteomes" id="UP001190926">
    <property type="component" value="Unassembled WGS sequence"/>
</dbReference>
<evidence type="ECO:0000313" key="3">
    <source>
        <dbReference type="EMBL" id="KAH6832556.1"/>
    </source>
</evidence>
<proteinExistence type="predicted"/>
<gene>
    <name evidence="3" type="ORF">C2S53_008855</name>
</gene>
<dbReference type="Pfam" id="PF03478">
    <property type="entry name" value="Beta-prop_KIB1-4"/>
    <property type="match status" value="1"/>
</dbReference>
<dbReference type="Gene3D" id="1.20.1280.50">
    <property type="match status" value="1"/>
</dbReference>
<dbReference type="PANTHER" id="PTHR44259">
    <property type="entry name" value="OS07G0183000 PROTEIN-RELATED"/>
    <property type="match status" value="1"/>
</dbReference>
<evidence type="ECO:0000259" key="2">
    <source>
        <dbReference type="Pfam" id="PF03478"/>
    </source>
</evidence>
<protein>
    <recommendedName>
        <fullName evidence="5">DUF295 domain-containing protein</fullName>
    </recommendedName>
</protein>
<dbReference type="InterPro" id="IPR005174">
    <property type="entry name" value="KIB1-4_b-propeller"/>
</dbReference>